<dbReference type="AlphaFoldDB" id="A0A8H8DL04"/>
<reference evidence="2 3" key="1">
    <citation type="journal article" name="Sci. Rep.">
        <title>Genome-scale phylogenetic analyses confirm Olpidium as the closest living zoosporic fungus to the non-flagellated, terrestrial fungi.</title>
        <authorList>
            <person name="Chang Y."/>
            <person name="Rochon D."/>
            <person name="Sekimoto S."/>
            <person name="Wang Y."/>
            <person name="Chovatia M."/>
            <person name="Sandor L."/>
            <person name="Salamov A."/>
            <person name="Grigoriev I.V."/>
            <person name="Stajich J.E."/>
            <person name="Spatafora J.W."/>
        </authorList>
    </citation>
    <scope>NUCLEOTIDE SEQUENCE [LARGE SCALE GENOMIC DNA]</scope>
    <source>
        <strain evidence="2">S191</strain>
    </source>
</reference>
<dbReference type="EMBL" id="JAEFCI010003251">
    <property type="protein sequence ID" value="KAG5461707.1"/>
    <property type="molecule type" value="Genomic_DNA"/>
</dbReference>
<name>A0A8H8DL04_9FUNG</name>
<sequence>MLLDEKVCDEARFLRRSDMRALEVRCDRRWKVFRNVAWAAGRIRTRDSALPSAIADGCVLPLLSCRLLKTVSVGTEVSGKFGSHGSFLKRRLSPRNASPNSGVSNGLRTWTAQA</sequence>
<organism evidence="2 3">
    <name type="scientific">Olpidium bornovanus</name>
    <dbReference type="NCBI Taxonomy" id="278681"/>
    <lineage>
        <taxon>Eukaryota</taxon>
        <taxon>Fungi</taxon>
        <taxon>Fungi incertae sedis</taxon>
        <taxon>Olpidiomycota</taxon>
        <taxon>Olpidiomycotina</taxon>
        <taxon>Olpidiomycetes</taxon>
        <taxon>Olpidiales</taxon>
        <taxon>Olpidiaceae</taxon>
        <taxon>Olpidium</taxon>
    </lineage>
</organism>
<protein>
    <submittedName>
        <fullName evidence="2">Uncharacterized protein</fullName>
    </submittedName>
</protein>
<evidence type="ECO:0000313" key="3">
    <source>
        <dbReference type="Proteomes" id="UP000673691"/>
    </source>
</evidence>
<comment type="caution">
    <text evidence="2">The sequence shown here is derived from an EMBL/GenBank/DDBJ whole genome shotgun (WGS) entry which is preliminary data.</text>
</comment>
<feature type="compositionally biased region" description="Polar residues" evidence="1">
    <location>
        <begin position="95"/>
        <end position="114"/>
    </location>
</feature>
<evidence type="ECO:0000313" key="2">
    <source>
        <dbReference type="EMBL" id="KAG5461707.1"/>
    </source>
</evidence>
<proteinExistence type="predicted"/>
<evidence type="ECO:0000256" key="1">
    <source>
        <dbReference type="SAM" id="MobiDB-lite"/>
    </source>
</evidence>
<keyword evidence="3" id="KW-1185">Reference proteome</keyword>
<dbReference type="Proteomes" id="UP000673691">
    <property type="component" value="Unassembled WGS sequence"/>
</dbReference>
<gene>
    <name evidence="2" type="ORF">BJ554DRAFT_6051</name>
</gene>
<accession>A0A8H8DL04</accession>
<feature type="region of interest" description="Disordered" evidence="1">
    <location>
        <begin position="90"/>
        <end position="114"/>
    </location>
</feature>